<dbReference type="KEGG" id="ssua:FPZ54_04145"/>
<evidence type="ECO:0000256" key="3">
    <source>
        <dbReference type="ARBA" id="ARBA00022827"/>
    </source>
</evidence>
<reference evidence="9 10" key="1">
    <citation type="submission" date="2019-07" db="EMBL/GenBank/DDBJ databases">
        <title>Sphingomonas alkalisoli sp. nov., isolated from rhizosphere soil of Suaedae salsa.</title>
        <authorList>
            <person name="Zhang H."/>
            <person name="Xu L."/>
            <person name="Zhang J.-X."/>
            <person name="Sun J.-Q."/>
        </authorList>
    </citation>
    <scope>NUCLEOTIDE SEQUENCE [LARGE SCALE GENOMIC DNA]</scope>
    <source>
        <strain evidence="9 10">XS-10</strain>
    </source>
</reference>
<feature type="binding site" evidence="5">
    <location>
        <begin position="230"/>
        <end position="234"/>
    </location>
    <ligand>
        <name>FAD</name>
        <dbReference type="ChEBI" id="CHEBI:57692"/>
    </ligand>
</feature>
<dbReference type="InterPro" id="IPR018394">
    <property type="entry name" value="DNA_photolyase_1_CS_C"/>
</dbReference>
<feature type="site" description="Electron transfer via tryptophanyl radical" evidence="6">
    <location>
        <position position="353"/>
    </location>
</feature>
<keyword evidence="9" id="KW-0456">Lyase</keyword>
<dbReference type="EMBL" id="CP042239">
    <property type="protein sequence ID" value="QDX25298.1"/>
    <property type="molecule type" value="Genomic_DNA"/>
</dbReference>
<organism evidence="9 10">
    <name type="scientific">Sphingomonas suaedae</name>
    <dbReference type="NCBI Taxonomy" id="2599297"/>
    <lineage>
        <taxon>Bacteria</taxon>
        <taxon>Pseudomonadati</taxon>
        <taxon>Pseudomonadota</taxon>
        <taxon>Alphaproteobacteria</taxon>
        <taxon>Sphingomonadales</taxon>
        <taxon>Sphingomonadaceae</taxon>
        <taxon>Sphingomonas</taxon>
    </lineage>
</organism>
<dbReference type="InterPro" id="IPR036155">
    <property type="entry name" value="Crypto/Photolyase_N_sf"/>
</dbReference>
<dbReference type="PANTHER" id="PTHR11455:SF9">
    <property type="entry name" value="CRYPTOCHROME CIRCADIAN CLOCK 5 ISOFORM X1"/>
    <property type="match status" value="1"/>
</dbReference>
<evidence type="ECO:0000256" key="6">
    <source>
        <dbReference type="PIRSR" id="PIRSR602081-2"/>
    </source>
</evidence>
<dbReference type="GO" id="GO:0071949">
    <property type="term" value="F:FAD binding"/>
    <property type="evidence" value="ECO:0007669"/>
    <property type="project" value="TreeGrafter"/>
</dbReference>
<evidence type="ECO:0000313" key="10">
    <source>
        <dbReference type="Proteomes" id="UP000318055"/>
    </source>
</evidence>
<dbReference type="InterPro" id="IPR014729">
    <property type="entry name" value="Rossmann-like_a/b/a_fold"/>
</dbReference>
<evidence type="ECO:0000256" key="1">
    <source>
        <dbReference type="ARBA" id="ARBA00001932"/>
    </source>
</evidence>
<dbReference type="GO" id="GO:0006950">
    <property type="term" value="P:response to stress"/>
    <property type="evidence" value="ECO:0007669"/>
    <property type="project" value="UniProtKB-ARBA"/>
</dbReference>
<dbReference type="InterPro" id="IPR006050">
    <property type="entry name" value="DNA_photolyase_N"/>
</dbReference>
<dbReference type="RefSeq" id="WP_145845230.1">
    <property type="nucleotide sequence ID" value="NZ_CP042239.1"/>
</dbReference>
<dbReference type="GO" id="GO:0006139">
    <property type="term" value="P:nucleobase-containing compound metabolic process"/>
    <property type="evidence" value="ECO:0007669"/>
    <property type="project" value="UniProtKB-ARBA"/>
</dbReference>
<gene>
    <name evidence="9" type="ORF">FPZ54_04145</name>
</gene>
<dbReference type="Proteomes" id="UP000318055">
    <property type="component" value="Chromosome"/>
</dbReference>
<evidence type="ECO:0000313" key="9">
    <source>
        <dbReference type="EMBL" id="QDX25298.1"/>
    </source>
</evidence>
<dbReference type="InterPro" id="IPR005101">
    <property type="entry name" value="Cryptochr/Photolyase_FAD-bd"/>
</dbReference>
<evidence type="ECO:0000256" key="2">
    <source>
        <dbReference type="ARBA" id="ARBA00022630"/>
    </source>
</evidence>
<dbReference type="InterPro" id="IPR002081">
    <property type="entry name" value="Cryptochrome/DNA_photolyase_1"/>
</dbReference>
<evidence type="ECO:0000256" key="4">
    <source>
        <dbReference type="ARBA" id="ARBA00022991"/>
    </source>
</evidence>
<proteinExistence type="inferred from homology"/>
<dbReference type="GO" id="GO:0003904">
    <property type="term" value="F:deoxyribodipyrimidine photo-lyase activity"/>
    <property type="evidence" value="ECO:0007669"/>
    <property type="project" value="TreeGrafter"/>
</dbReference>
<dbReference type="GO" id="GO:0003677">
    <property type="term" value="F:DNA binding"/>
    <property type="evidence" value="ECO:0007669"/>
    <property type="project" value="TreeGrafter"/>
</dbReference>
<feature type="binding site" evidence="5">
    <location>
        <position position="261"/>
    </location>
    <ligand>
        <name>FAD</name>
        <dbReference type="ChEBI" id="CHEBI:57692"/>
    </ligand>
</feature>
<evidence type="ECO:0000256" key="5">
    <source>
        <dbReference type="PIRSR" id="PIRSR602081-1"/>
    </source>
</evidence>
<dbReference type="PROSITE" id="PS00691">
    <property type="entry name" value="DNA_PHOTOLYASES_1_2"/>
    <property type="match status" value="1"/>
</dbReference>
<dbReference type="Pfam" id="PF00875">
    <property type="entry name" value="DNA_photolyase"/>
    <property type="match status" value="1"/>
</dbReference>
<comment type="similarity">
    <text evidence="7">Belongs to the DNA photolyase family.</text>
</comment>
<dbReference type="Pfam" id="PF03441">
    <property type="entry name" value="FAD_binding_7"/>
    <property type="match status" value="1"/>
</dbReference>
<feature type="binding site" evidence="5">
    <location>
        <position position="218"/>
    </location>
    <ligand>
        <name>FAD</name>
        <dbReference type="ChEBI" id="CHEBI:57692"/>
    </ligand>
</feature>
<dbReference type="Gene3D" id="1.10.579.10">
    <property type="entry name" value="DNA Cyclobutane Dipyrimidine Photolyase, subunit A, domain 3"/>
    <property type="match status" value="1"/>
</dbReference>
<sequence>MPDPTILWFRRDLRLSDQTALIAAAAEGPVIPVFILDDETPKHRAMGGASRWWLHHSLASLDADLRDKGSRLILRRGKSDEVLAALAAETGAGRVHCIRHYEPWWRNAERAVGKRLDLVCHDGNYLAPPGSVTTGAGEPYKIFTPFWRALRERMPPAPPANRPREIAAPSRWPESDRLEDWRLLPTRPNWARGFAEWEPGETGARKRVDAFLRHAARYDEERNMPAIEGSSRLSPHLHFGEVSPAYVWHRVANAGGSVDVFLAEIGWRDYAQNVILQFPDYGAKNGRERYDRLPWRDFRSSAVRDEFDAWTKGRTGYPIVDAGMRQLWATGWMHNRVRMIAASFLIKHLLIDWREGDRWFWDTLVDADYASNAVNWQWVAGTGIDANMWSRIMAPLGQSEKFDAAGYIRHWVPELAGVSDVAIHDPDAHRCRPRAYPRKIIAHKAARERALEAGRAI</sequence>
<evidence type="ECO:0000259" key="8">
    <source>
        <dbReference type="PROSITE" id="PS51645"/>
    </source>
</evidence>
<dbReference type="AlphaFoldDB" id="A0A518RCV2"/>
<dbReference type="Gene3D" id="1.25.40.80">
    <property type="match status" value="1"/>
</dbReference>
<dbReference type="PROSITE" id="PS00394">
    <property type="entry name" value="DNA_PHOTOLYASES_1_1"/>
    <property type="match status" value="1"/>
</dbReference>
<keyword evidence="4 7" id="KW-0157">Chromophore</keyword>
<feature type="domain" description="Photolyase/cryptochrome alpha/beta" evidence="8">
    <location>
        <begin position="3"/>
        <end position="126"/>
    </location>
</feature>
<dbReference type="Gene3D" id="3.40.50.620">
    <property type="entry name" value="HUPs"/>
    <property type="match status" value="1"/>
</dbReference>
<protein>
    <submittedName>
        <fullName evidence="9">Deoxyribodipyrimidine photo-lyase</fullName>
    </submittedName>
</protein>
<dbReference type="PRINTS" id="PR00147">
    <property type="entry name" value="DNAPHOTLYASE"/>
</dbReference>
<accession>A0A518RCV2</accession>
<evidence type="ECO:0000256" key="7">
    <source>
        <dbReference type="RuleBase" id="RU004182"/>
    </source>
</evidence>
<comment type="cofactor">
    <cofactor evidence="1">
        <name>(6R)-5,10-methylene-5,6,7,8-tetrahydrofolate</name>
        <dbReference type="ChEBI" id="CHEBI:15636"/>
    </cofactor>
</comment>
<feature type="site" description="Electron transfer via tryptophanyl radical" evidence="6">
    <location>
        <position position="376"/>
    </location>
</feature>
<dbReference type="InterPro" id="IPR036134">
    <property type="entry name" value="Crypto/Photolyase_FAD-like_sf"/>
</dbReference>
<keyword evidence="2 5" id="KW-0285">Flavoprotein</keyword>
<keyword evidence="3 5" id="KW-0274">FAD</keyword>
<dbReference type="GO" id="GO:0009416">
    <property type="term" value="P:response to light stimulus"/>
    <property type="evidence" value="ECO:0007669"/>
    <property type="project" value="TreeGrafter"/>
</dbReference>
<dbReference type="SUPFAM" id="SSF48173">
    <property type="entry name" value="Cryptochrome/photolyase FAD-binding domain"/>
    <property type="match status" value="1"/>
</dbReference>
<feature type="binding site" evidence="5">
    <location>
        <begin position="366"/>
        <end position="368"/>
    </location>
    <ligand>
        <name>FAD</name>
        <dbReference type="ChEBI" id="CHEBI:57692"/>
    </ligand>
</feature>
<keyword evidence="10" id="KW-1185">Reference proteome</keyword>
<dbReference type="SUPFAM" id="SSF52425">
    <property type="entry name" value="Cryptochrome/photolyase, N-terminal domain"/>
    <property type="match status" value="1"/>
</dbReference>
<dbReference type="PROSITE" id="PS51645">
    <property type="entry name" value="PHR_CRY_ALPHA_BETA"/>
    <property type="match status" value="1"/>
</dbReference>
<name>A0A518RCV2_9SPHN</name>
<dbReference type="PANTHER" id="PTHR11455">
    <property type="entry name" value="CRYPTOCHROME"/>
    <property type="match status" value="1"/>
</dbReference>
<dbReference type="OrthoDB" id="9772484at2"/>
<comment type="cofactor">
    <cofactor evidence="5">
        <name>FAD</name>
        <dbReference type="ChEBI" id="CHEBI:57692"/>
    </cofactor>
    <text evidence="5">Binds 1 FAD per subunit.</text>
</comment>
<feature type="site" description="Electron transfer via tryptophanyl radical" evidence="6">
    <location>
        <position position="295"/>
    </location>
</feature>